<dbReference type="EMBL" id="ML977140">
    <property type="protein sequence ID" value="KAF1991090.1"/>
    <property type="molecule type" value="Genomic_DNA"/>
</dbReference>
<keyword evidence="1" id="KW-0812">Transmembrane</keyword>
<keyword evidence="3" id="KW-1185">Reference proteome</keyword>
<dbReference type="Proteomes" id="UP000800041">
    <property type="component" value="Unassembled WGS sequence"/>
</dbReference>
<name>A0A6G1HDJ3_9PEZI</name>
<evidence type="ECO:0000313" key="3">
    <source>
        <dbReference type="Proteomes" id="UP000800041"/>
    </source>
</evidence>
<feature type="transmembrane region" description="Helical" evidence="1">
    <location>
        <begin position="44"/>
        <end position="63"/>
    </location>
</feature>
<keyword evidence="1" id="KW-0472">Membrane</keyword>
<gene>
    <name evidence="2" type="ORF">K402DRAFT_171024</name>
</gene>
<proteinExistence type="predicted"/>
<sequence length="150" mass="16512">MAMMVTRGPVVDSRPSLTGWKRGRAGRGRNRQEWSGLHDNLSPLLFFSGSLPLFFLFFLFSAYPQTTNFEAGCYATIGIPFESLWAMPCGFPVGGHIRPSTSGPLPAVLCINLLADIPRPHASKLDSSGNDTYISSTIHSCITGHWRPYH</sequence>
<reference evidence="2" key="1">
    <citation type="journal article" date="2020" name="Stud. Mycol.">
        <title>101 Dothideomycetes genomes: a test case for predicting lifestyles and emergence of pathogens.</title>
        <authorList>
            <person name="Haridas S."/>
            <person name="Albert R."/>
            <person name="Binder M."/>
            <person name="Bloem J."/>
            <person name="Labutti K."/>
            <person name="Salamov A."/>
            <person name="Andreopoulos B."/>
            <person name="Baker S."/>
            <person name="Barry K."/>
            <person name="Bills G."/>
            <person name="Bluhm B."/>
            <person name="Cannon C."/>
            <person name="Castanera R."/>
            <person name="Culley D."/>
            <person name="Daum C."/>
            <person name="Ezra D."/>
            <person name="Gonzalez J."/>
            <person name="Henrissat B."/>
            <person name="Kuo A."/>
            <person name="Liang C."/>
            <person name="Lipzen A."/>
            <person name="Lutzoni F."/>
            <person name="Magnuson J."/>
            <person name="Mondo S."/>
            <person name="Nolan M."/>
            <person name="Ohm R."/>
            <person name="Pangilinan J."/>
            <person name="Park H.-J."/>
            <person name="Ramirez L."/>
            <person name="Alfaro M."/>
            <person name="Sun H."/>
            <person name="Tritt A."/>
            <person name="Yoshinaga Y."/>
            <person name="Zwiers L.-H."/>
            <person name="Turgeon B."/>
            <person name="Goodwin S."/>
            <person name="Spatafora J."/>
            <person name="Crous P."/>
            <person name="Grigoriev I."/>
        </authorList>
    </citation>
    <scope>NUCLEOTIDE SEQUENCE</scope>
    <source>
        <strain evidence="2">CBS 113979</strain>
    </source>
</reference>
<keyword evidence="1" id="KW-1133">Transmembrane helix</keyword>
<protein>
    <submittedName>
        <fullName evidence="2">Uncharacterized protein</fullName>
    </submittedName>
</protein>
<dbReference type="AlphaFoldDB" id="A0A6G1HDJ3"/>
<organism evidence="2 3">
    <name type="scientific">Aulographum hederae CBS 113979</name>
    <dbReference type="NCBI Taxonomy" id="1176131"/>
    <lineage>
        <taxon>Eukaryota</taxon>
        <taxon>Fungi</taxon>
        <taxon>Dikarya</taxon>
        <taxon>Ascomycota</taxon>
        <taxon>Pezizomycotina</taxon>
        <taxon>Dothideomycetes</taxon>
        <taxon>Pleosporomycetidae</taxon>
        <taxon>Aulographales</taxon>
        <taxon>Aulographaceae</taxon>
    </lineage>
</organism>
<evidence type="ECO:0000313" key="2">
    <source>
        <dbReference type="EMBL" id="KAF1991090.1"/>
    </source>
</evidence>
<accession>A0A6G1HDJ3</accession>
<evidence type="ECO:0000256" key="1">
    <source>
        <dbReference type="SAM" id="Phobius"/>
    </source>
</evidence>